<feature type="transmembrane region" description="Helical" evidence="2">
    <location>
        <begin position="64"/>
        <end position="83"/>
    </location>
</feature>
<keyword evidence="2" id="KW-0472">Membrane</keyword>
<accession>A0AA91DAA0</accession>
<evidence type="ECO:0000256" key="2">
    <source>
        <dbReference type="SAM" id="Phobius"/>
    </source>
</evidence>
<evidence type="ECO:0000313" key="4">
    <source>
        <dbReference type="Proteomes" id="UP000077734"/>
    </source>
</evidence>
<organism evidence="3 4">
    <name type="scientific">Methylomonas koyamae</name>
    <dbReference type="NCBI Taxonomy" id="702114"/>
    <lineage>
        <taxon>Bacteria</taxon>
        <taxon>Pseudomonadati</taxon>
        <taxon>Pseudomonadota</taxon>
        <taxon>Gammaproteobacteria</taxon>
        <taxon>Methylococcales</taxon>
        <taxon>Methylococcaceae</taxon>
        <taxon>Methylomonas</taxon>
    </lineage>
</organism>
<sequence length="109" mass="11864">MQARGETKMKSEQLLLAAGAFMLVWSVRSEAHSSYAAMLDGGNLSQLTRAALHPLFEVPDLPTLLVGVLILGFVFGPVILHIIRQRDAHKAQHPPLSEKSAIAPKTKNL</sequence>
<proteinExistence type="predicted"/>
<protein>
    <submittedName>
        <fullName evidence="3">Uncharacterized protein</fullName>
    </submittedName>
</protein>
<keyword evidence="2" id="KW-0812">Transmembrane</keyword>
<gene>
    <name evidence="3" type="ORF">A1356_01520</name>
</gene>
<dbReference type="EMBL" id="LUUL01000102">
    <property type="protein sequence ID" value="OAI23463.1"/>
    <property type="molecule type" value="Genomic_DNA"/>
</dbReference>
<name>A0AA91DAA0_9GAMM</name>
<comment type="caution">
    <text evidence="3">The sequence shown here is derived from an EMBL/GenBank/DDBJ whole genome shotgun (WGS) entry which is preliminary data.</text>
</comment>
<reference evidence="3 4" key="1">
    <citation type="submission" date="2016-03" db="EMBL/GenBank/DDBJ databases">
        <authorList>
            <person name="Heylen K."/>
            <person name="De Vos P."/>
            <person name="Vekeman B."/>
        </authorList>
    </citation>
    <scope>NUCLEOTIDE SEQUENCE [LARGE SCALE GENOMIC DNA]</scope>
    <source>
        <strain evidence="3 4">R-49807</strain>
    </source>
</reference>
<feature type="region of interest" description="Disordered" evidence="1">
    <location>
        <begin position="88"/>
        <end position="109"/>
    </location>
</feature>
<keyword evidence="2" id="KW-1133">Transmembrane helix</keyword>
<evidence type="ECO:0000313" key="3">
    <source>
        <dbReference type="EMBL" id="OAI23463.1"/>
    </source>
</evidence>
<evidence type="ECO:0000256" key="1">
    <source>
        <dbReference type="SAM" id="MobiDB-lite"/>
    </source>
</evidence>
<dbReference type="Proteomes" id="UP000077734">
    <property type="component" value="Unassembled WGS sequence"/>
</dbReference>
<keyword evidence="4" id="KW-1185">Reference proteome</keyword>
<dbReference type="AlphaFoldDB" id="A0AA91DAA0"/>